<evidence type="ECO:0000313" key="4">
    <source>
        <dbReference type="Proteomes" id="UP001176961"/>
    </source>
</evidence>
<feature type="compositionally biased region" description="Basic and acidic residues" evidence="1">
    <location>
        <begin position="380"/>
        <end position="423"/>
    </location>
</feature>
<dbReference type="SMART" id="SM00061">
    <property type="entry name" value="MATH"/>
    <property type="match status" value="1"/>
</dbReference>
<feature type="compositionally biased region" description="Low complexity" evidence="1">
    <location>
        <begin position="786"/>
        <end position="797"/>
    </location>
</feature>
<dbReference type="SUPFAM" id="SSF49599">
    <property type="entry name" value="TRAF domain-like"/>
    <property type="match status" value="1"/>
</dbReference>
<feature type="compositionally biased region" description="Basic and acidic residues" evidence="1">
    <location>
        <begin position="478"/>
        <end position="492"/>
    </location>
</feature>
<feature type="compositionally biased region" description="Low complexity" evidence="1">
    <location>
        <begin position="1214"/>
        <end position="1230"/>
    </location>
</feature>
<feature type="compositionally biased region" description="Polar residues" evidence="1">
    <location>
        <begin position="318"/>
        <end position="335"/>
    </location>
</feature>
<feature type="region of interest" description="Disordered" evidence="1">
    <location>
        <begin position="778"/>
        <end position="815"/>
    </location>
</feature>
<dbReference type="EMBL" id="CATQJL010000316">
    <property type="protein sequence ID" value="CAJ0606647.1"/>
    <property type="molecule type" value="Genomic_DNA"/>
</dbReference>
<feature type="compositionally biased region" description="Low complexity" evidence="1">
    <location>
        <begin position="1317"/>
        <end position="1333"/>
    </location>
</feature>
<feature type="compositionally biased region" description="Low complexity" evidence="1">
    <location>
        <begin position="74"/>
        <end position="91"/>
    </location>
</feature>
<feature type="region of interest" description="Disordered" evidence="1">
    <location>
        <begin position="74"/>
        <end position="93"/>
    </location>
</feature>
<name>A0AA36H9U6_CYLNA</name>
<feature type="domain" description="MATH" evidence="2">
    <location>
        <begin position="93"/>
        <end position="222"/>
    </location>
</feature>
<feature type="region of interest" description="Disordered" evidence="1">
    <location>
        <begin position="1395"/>
        <end position="1419"/>
    </location>
</feature>
<accession>A0AA36H9U6</accession>
<organism evidence="3 4">
    <name type="scientific">Cylicocyclus nassatus</name>
    <name type="common">Nematode worm</name>
    <dbReference type="NCBI Taxonomy" id="53992"/>
    <lineage>
        <taxon>Eukaryota</taxon>
        <taxon>Metazoa</taxon>
        <taxon>Ecdysozoa</taxon>
        <taxon>Nematoda</taxon>
        <taxon>Chromadorea</taxon>
        <taxon>Rhabditida</taxon>
        <taxon>Rhabditina</taxon>
        <taxon>Rhabditomorpha</taxon>
        <taxon>Strongyloidea</taxon>
        <taxon>Strongylidae</taxon>
        <taxon>Cylicocyclus</taxon>
    </lineage>
</organism>
<evidence type="ECO:0000256" key="1">
    <source>
        <dbReference type="SAM" id="MobiDB-lite"/>
    </source>
</evidence>
<dbReference type="PANTHER" id="PTHR47022">
    <property type="entry name" value="BTB AND MATH DOMAIN-CONTAINING PROTEIN 36-RELATED"/>
    <property type="match status" value="1"/>
</dbReference>
<dbReference type="Gene3D" id="2.60.210.10">
    <property type="entry name" value="Apoptosis, Tumor Necrosis Factor Receptor Associated Protein 2, Chain A"/>
    <property type="match status" value="1"/>
</dbReference>
<feature type="compositionally biased region" description="Basic and acidic residues" evidence="1">
    <location>
        <begin position="446"/>
        <end position="456"/>
    </location>
</feature>
<keyword evidence="4" id="KW-1185">Reference proteome</keyword>
<feature type="region of interest" description="Disordered" evidence="1">
    <location>
        <begin position="21"/>
        <end position="41"/>
    </location>
</feature>
<comment type="caution">
    <text evidence="3">The sequence shown here is derived from an EMBL/GenBank/DDBJ whole genome shotgun (WGS) entry which is preliminary data.</text>
</comment>
<feature type="compositionally biased region" description="Basic and acidic residues" evidence="1">
    <location>
        <begin position="945"/>
        <end position="970"/>
    </location>
</feature>
<feature type="region of interest" description="Disordered" evidence="1">
    <location>
        <begin position="1214"/>
        <end position="1333"/>
    </location>
</feature>
<dbReference type="PANTHER" id="PTHR47022:SF1">
    <property type="entry name" value="BTB AND MATH DOMAIN-CONTAINING PROTEIN 36-RELATED"/>
    <property type="match status" value="1"/>
</dbReference>
<dbReference type="PROSITE" id="PS50144">
    <property type="entry name" value="MATH"/>
    <property type="match status" value="1"/>
</dbReference>
<feature type="region of interest" description="Disordered" evidence="1">
    <location>
        <begin position="1025"/>
        <end position="1084"/>
    </location>
</feature>
<dbReference type="Proteomes" id="UP001176961">
    <property type="component" value="Unassembled WGS sequence"/>
</dbReference>
<dbReference type="InterPro" id="IPR008974">
    <property type="entry name" value="TRAF-like"/>
</dbReference>
<feature type="compositionally biased region" description="Low complexity" evidence="1">
    <location>
        <begin position="1259"/>
        <end position="1279"/>
    </location>
</feature>
<feature type="compositionally biased region" description="Polar residues" evidence="1">
    <location>
        <begin position="1242"/>
        <end position="1253"/>
    </location>
</feature>
<dbReference type="Pfam" id="PF22486">
    <property type="entry name" value="MATH_2"/>
    <property type="match status" value="1"/>
</dbReference>
<sequence>MRLNQNKSYALIGELPLQRPKMEEAGSSFPQRTAPTRKRVSVACQTDAPYGAISPSSLGQPNRNASSGLLAVNSASTPATSSRATTTSPATEEQTLRVTIQHFSKMVDTLCSPCKRINGVPWRIMVMPKQHMVQKKNQKCMGFFLQCCPDNTYSDAWTCQSVAEMRLIAQKPGVQNFVRKTTHVYSAKENDWGYSCFMTWADVLDESQGYIKDDRVTLEITVKAEAPKNMMSREDFRRSIDQWYNLAEMQLARGQVDLSIEANAQALKFCKDKDKQSQEKLEAQRERLVNHKLVESIHRIEKVKDVPKGTGDALRPTSLRQALTGAQKSATTSKATKVIKKERRNIVQQGKKSGNALAAKNAERKSGDGDEDNTNSLSSEETKQGADKTEKGESKQNLETKKQRSRSLSDSDTMKIFSKKEMLTDQALLDDEDNTGGGTTVSPASEEVKRDDAVKNEDEDLDMTKSRSSIDTATALDGKTRRESGDLAHSEDDSSDYGENGIREMCGCGLHHHRDACRHSSISSLEPEDEELENENYEENVPEQTAVEMCENGCQTEDSGDIETPQLNTLTATAAPENETIPSLVTTSPPVQATTRERRHAGSGITKDSSLFRDNVAKMAESTEEVLQKIMQTREQQPQVEKISEADQQRLLQFCIKNFGIDNFCQDMIPPELAGSDETMRCFTATLNAIMQKRLEIISDDHGTCCLASGLCTVHSNRIYKAAESFVKVVEQMFESEILTATFAKMSFMSNVSSEDVPKKISKAAAVANGGKSAARKTAAAHKKLAQSQAAQQQQRPISPPSEPPSEFAVSLSEADDEESIDDFEELHSACLSGEDVEQQMRELLNEISHCRVHDLILDKIESMEKEPNNSSIGLRALLVQLFNYSQTLSVTGDRMETMVAQAREVQQIIQGPDAMRAAEQMKRNEEKLAETETALKQAKADLAKEQEHKKKAEQLRLTESSKLKEETAKTEQLTAQLKEARNNLKKIEKKNKQDETRIGTLEAEKFDLEDKVKSLKKELDLVKKKAAEDRSKAKKEKERDAEQVRRLESEALEREAERDRERQQHDDFRRDVKNREQKWEKERKQHMSQIAALMERARSAEVAQVGMMLTAGVTALEKTRDEAALNLAEAEDNLKRARTHSDMETMRRSVSEWKCAHEECISAISQARSEFEAACEAIRKGQRTLAQFTDLRVPPAPVLPKVVRLPPVQVVQPSTPACPTTTTSVSSVIQPPPAGVIGQPRTPQSSRYSSHVSPRDGSSSSHVPQSPSSSSRSGNLSSAQPPTGQLFERSPMKQPLPIGVRPGPVPTPATLPMDDSAVPSAAAPAASPWSWSTPLGNLADIRPLRPSSEQAHPLLQQQTHHELWRNGASTDSTQVRAPPGYNLGWGGVNGSSIGSTAQLSQNSSFWRASSGSAAVPPGQQQYKYSAADKYPMQYFDS</sequence>
<gene>
    <name evidence="3" type="ORF">CYNAS_LOCUS18630</name>
</gene>
<evidence type="ECO:0000313" key="3">
    <source>
        <dbReference type="EMBL" id="CAJ0606647.1"/>
    </source>
</evidence>
<reference evidence="3" key="1">
    <citation type="submission" date="2023-07" db="EMBL/GenBank/DDBJ databases">
        <authorList>
            <consortium name="CYATHOMIX"/>
        </authorList>
    </citation>
    <scope>NUCLEOTIDE SEQUENCE</scope>
    <source>
        <strain evidence="3">N/A</strain>
    </source>
</reference>
<evidence type="ECO:0000259" key="2">
    <source>
        <dbReference type="PROSITE" id="PS50144"/>
    </source>
</evidence>
<feature type="region of interest" description="Disordered" evidence="1">
    <location>
        <begin position="945"/>
        <end position="973"/>
    </location>
</feature>
<dbReference type="InterPro" id="IPR002083">
    <property type="entry name" value="MATH/TRAF_dom"/>
</dbReference>
<proteinExistence type="predicted"/>
<feature type="region of interest" description="Disordered" evidence="1">
    <location>
        <begin position="307"/>
        <end position="499"/>
    </location>
</feature>
<protein>
    <recommendedName>
        <fullName evidence="2">MATH domain-containing protein</fullName>
    </recommendedName>
</protein>